<organism evidence="2 3">
    <name type="scientific">Dyella solisilvae</name>
    <dbReference type="NCBI Taxonomy" id="1920168"/>
    <lineage>
        <taxon>Bacteria</taxon>
        <taxon>Pseudomonadati</taxon>
        <taxon>Pseudomonadota</taxon>
        <taxon>Gammaproteobacteria</taxon>
        <taxon>Lysobacterales</taxon>
        <taxon>Rhodanobacteraceae</taxon>
        <taxon>Dyella</taxon>
    </lineage>
</organism>
<keyword evidence="3" id="KW-1185">Reference proteome</keyword>
<dbReference type="RefSeq" id="WP_114824866.1">
    <property type="nucleotide sequence ID" value="NZ_QQSY01000002.1"/>
</dbReference>
<dbReference type="Pfam" id="PF11445">
    <property type="entry name" value="DUF2894"/>
    <property type="match status" value="1"/>
</dbReference>
<feature type="compositionally biased region" description="Low complexity" evidence="1">
    <location>
        <begin position="185"/>
        <end position="196"/>
    </location>
</feature>
<comment type="caution">
    <text evidence="2">The sequence shown here is derived from an EMBL/GenBank/DDBJ whole genome shotgun (WGS) entry which is preliminary data.</text>
</comment>
<evidence type="ECO:0000313" key="2">
    <source>
        <dbReference type="EMBL" id="RDI98777.1"/>
    </source>
</evidence>
<dbReference type="EMBL" id="QQSY01000002">
    <property type="protein sequence ID" value="RDI98777.1"/>
    <property type="molecule type" value="Genomic_DNA"/>
</dbReference>
<name>A0A370K8M2_9GAMM</name>
<feature type="region of interest" description="Disordered" evidence="1">
    <location>
        <begin position="185"/>
        <end position="210"/>
    </location>
</feature>
<reference evidence="2 3" key="1">
    <citation type="submission" date="2018-07" db="EMBL/GenBank/DDBJ databases">
        <title>Dyella solisilvae sp. nov., isolated from the pine and broad-leaved mixed forest soil.</title>
        <authorList>
            <person name="Gao Z."/>
            <person name="Qiu L."/>
        </authorList>
    </citation>
    <scope>NUCLEOTIDE SEQUENCE [LARGE SCALE GENOMIC DNA]</scope>
    <source>
        <strain evidence="2 3">DHG54</strain>
    </source>
</reference>
<feature type="compositionally biased region" description="Basic residues" evidence="1">
    <location>
        <begin position="197"/>
        <end position="210"/>
    </location>
</feature>
<dbReference type="InterPro" id="IPR021549">
    <property type="entry name" value="DUF2894"/>
</dbReference>
<protein>
    <submittedName>
        <fullName evidence="2">DUF2894 domain-containing protein</fullName>
    </submittedName>
</protein>
<evidence type="ECO:0000256" key="1">
    <source>
        <dbReference type="SAM" id="MobiDB-lite"/>
    </source>
</evidence>
<gene>
    <name evidence="2" type="ORF">DVT68_09700</name>
</gene>
<dbReference type="Proteomes" id="UP000254711">
    <property type="component" value="Unassembled WGS sequence"/>
</dbReference>
<sequence>MTDSATHARARLDAWREQGADRVDPLRFHVMEALERRAADHHGEARRLLDQRLSALLDAYEADLGRARRREPGIDCTAENGAEARGGLGTLVDHVAAGDADARLHAFAAPEALEGIRKLWAKLRTDSQMRQSLQQAPTNAGPLNSSALVHRAITLMREVSPGYLQHFLGYVDDLTWLEQMNVAAPPVAQDAPPAATTKKRAPRKPRKPQA</sequence>
<dbReference type="AlphaFoldDB" id="A0A370K8M2"/>
<proteinExistence type="predicted"/>
<dbReference type="OrthoDB" id="6025757at2"/>
<accession>A0A370K8M2</accession>
<evidence type="ECO:0000313" key="3">
    <source>
        <dbReference type="Proteomes" id="UP000254711"/>
    </source>
</evidence>